<gene>
    <name evidence="2" type="ORF">C449_13527</name>
</gene>
<proteinExistence type="predicted"/>
<feature type="compositionally biased region" description="Basic and acidic residues" evidence="1">
    <location>
        <begin position="1"/>
        <end position="18"/>
    </location>
</feature>
<keyword evidence="3" id="KW-1185">Reference proteome</keyword>
<dbReference type="Proteomes" id="UP000011669">
    <property type="component" value="Unassembled WGS sequence"/>
</dbReference>
<accession>M0ME37</accession>
<reference evidence="2 3" key="1">
    <citation type="journal article" date="2014" name="PLoS Genet.">
        <title>Phylogenetically driven sequencing of extremely halophilic archaea reveals strategies for static and dynamic osmo-response.</title>
        <authorList>
            <person name="Becker E.A."/>
            <person name="Seitzer P.M."/>
            <person name="Tritt A."/>
            <person name="Larsen D."/>
            <person name="Krusor M."/>
            <person name="Yao A.I."/>
            <person name="Wu D."/>
            <person name="Madern D."/>
            <person name="Eisen J.A."/>
            <person name="Darling A.E."/>
            <person name="Facciotti M.T."/>
        </authorList>
    </citation>
    <scope>NUCLEOTIDE SEQUENCE [LARGE SCALE GENOMIC DNA]</scope>
    <source>
        <strain evidence="2 3">DSM 5350</strain>
    </source>
</reference>
<feature type="region of interest" description="Disordered" evidence="1">
    <location>
        <begin position="1"/>
        <end position="93"/>
    </location>
</feature>
<dbReference type="AlphaFoldDB" id="M0ME37"/>
<evidence type="ECO:0000256" key="1">
    <source>
        <dbReference type="SAM" id="MobiDB-lite"/>
    </source>
</evidence>
<dbReference type="EMBL" id="AOMD01000029">
    <property type="protein sequence ID" value="EMA43583.1"/>
    <property type="molecule type" value="Genomic_DNA"/>
</dbReference>
<sequence>MGNSRIDELNELDNKGDEGSASEPEPEPEPDESEEQDAAPETEVEPDEQPSEDADSEPMSTSTEDESNDEAESESTPVEESKPAYSGDDFDRETLYCLQETSERYKDAMDRYDVLVMRNEIGLRNVTQRERQEAMMRMAADHPEVIAEYIVEMRGLDVDVPDSP</sequence>
<protein>
    <submittedName>
        <fullName evidence="2">Uncharacterized protein</fullName>
    </submittedName>
</protein>
<dbReference type="PATRIC" id="fig|1227455.4.peg.2760"/>
<name>M0ME37_9EURY</name>
<dbReference type="STRING" id="1227455.C449_13527"/>
<evidence type="ECO:0000313" key="3">
    <source>
        <dbReference type="Proteomes" id="UP000011669"/>
    </source>
</evidence>
<dbReference type="InterPro" id="IPR058276">
    <property type="entry name" value="DUF7970"/>
</dbReference>
<organism evidence="2 3">
    <name type="scientific">Halococcus saccharolyticus DSM 5350</name>
    <dbReference type="NCBI Taxonomy" id="1227455"/>
    <lineage>
        <taxon>Archaea</taxon>
        <taxon>Methanobacteriati</taxon>
        <taxon>Methanobacteriota</taxon>
        <taxon>Stenosarchaea group</taxon>
        <taxon>Halobacteria</taxon>
        <taxon>Halobacteriales</taxon>
        <taxon>Halococcaceae</taxon>
        <taxon>Halococcus</taxon>
    </lineage>
</organism>
<comment type="caution">
    <text evidence="2">The sequence shown here is derived from an EMBL/GenBank/DDBJ whole genome shotgun (WGS) entry which is preliminary data.</text>
</comment>
<dbReference type="InParanoid" id="M0ME37"/>
<dbReference type="Pfam" id="PF25925">
    <property type="entry name" value="DUF7970"/>
    <property type="match status" value="1"/>
</dbReference>
<feature type="compositionally biased region" description="Acidic residues" evidence="1">
    <location>
        <begin position="24"/>
        <end position="56"/>
    </location>
</feature>
<feature type="compositionally biased region" description="Acidic residues" evidence="1">
    <location>
        <begin position="63"/>
        <end position="73"/>
    </location>
</feature>
<evidence type="ECO:0000313" key="2">
    <source>
        <dbReference type="EMBL" id="EMA43583.1"/>
    </source>
</evidence>